<organism evidence="1 2">
    <name type="scientific">Scleroderma citrinum Foug A</name>
    <dbReference type="NCBI Taxonomy" id="1036808"/>
    <lineage>
        <taxon>Eukaryota</taxon>
        <taxon>Fungi</taxon>
        <taxon>Dikarya</taxon>
        <taxon>Basidiomycota</taxon>
        <taxon>Agaricomycotina</taxon>
        <taxon>Agaricomycetes</taxon>
        <taxon>Agaricomycetidae</taxon>
        <taxon>Boletales</taxon>
        <taxon>Sclerodermatineae</taxon>
        <taxon>Sclerodermataceae</taxon>
        <taxon>Scleroderma</taxon>
    </lineage>
</organism>
<evidence type="ECO:0000313" key="2">
    <source>
        <dbReference type="Proteomes" id="UP000053989"/>
    </source>
</evidence>
<dbReference type="InParanoid" id="A0A0C3EP56"/>
<proteinExistence type="predicted"/>
<reference evidence="1 2" key="1">
    <citation type="submission" date="2014-04" db="EMBL/GenBank/DDBJ databases">
        <authorList>
            <consortium name="DOE Joint Genome Institute"/>
            <person name="Kuo A."/>
            <person name="Kohler A."/>
            <person name="Nagy L.G."/>
            <person name="Floudas D."/>
            <person name="Copeland A."/>
            <person name="Barry K.W."/>
            <person name="Cichocki N."/>
            <person name="Veneault-Fourrey C."/>
            <person name="LaButti K."/>
            <person name="Lindquist E.A."/>
            <person name="Lipzen A."/>
            <person name="Lundell T."/>
            <person name="Morin E."/>
            <person name="Murat C."/>
            <person name="Sun H."/>
            <person name="Tunlid A."/>
            <person name="Henrissat B."/>
            <person name="Grigoriev I.V."/>
            <person name="Hibbett D.S."/>
            <person name="Martin F."/>
            <person name="Nordberg H.P."/>
            <person name="Cantor M.N."/>
            <person name="Hua S.X."/>
        </authorList>
    </citation>
    <scope>NUCLEOTIDE SEQUENCE [LARGE SCALE GENOMIC DNA]</scope>
    <source>
        <strain evidence="1 2">Foug A</strain>
    </source>
</reference>
<dbReference type="Proteomes" id="UP000053989">
    <property type="component" value="Unassembled WGS sequence"/>
</dbReference>
<protein>
    <submittedName>
        <fullName evidence="1">Uncharacterized protein</fullName>
    </submittedName>
</protein>
<keyword evidence="2" id="KW-1185">Reference proteome</keyword>
<evidence type="ECO:0000313" key="1">
    <source>
        <dbReference type="EMBL" id="KIM69969.1"/>
    </source>
</evidence>
<gene>
    <name evidence="1" type="ORF">SCLCIDRAFT_1207221</name>
</gene>
<dbReference type="EMBL" id="KN822005">
    <property type="protein sequence ID" value="KIM69969.1"/>
    <property type="molecule type" value="Genomic_DNA"/>
</dbReference>
<dbReference type="HOGENOM" id="CLU_2689249_0_0_1"/>
<accession>A0A0C3EP56</accession>
<reference evidence="2" key="2">
    <citation type="submission" date="2015-01" db="EMBL/GenBank/DDBJ databases">
        <title>Evolutionary Origins and Diversification of the Mycorrhizal Mutualists.</title>
        <authorList>
            <consortium name="DOE Joint Genome Institute"/>
            <consortium name="Mycorrhizal Genomics Consortium"/>
            <person name="Kohler A."/>
            <person name="Kuo A."/>
            <person name="Nagy L.G."/>
            <person name="Floudas D."/>
            <person name="Copeland A."/>
            <person name="Barry K.W."/>
            <person name="Cichocki N."/>
            <person name="Veneault-Fourrey C."/>
            <person name="LaButti K."/>
            <person name="Lindquist E.A."/>
            <person name="Lipzen A."/>
            <person name="Lundell T."/>
            <person name="Morin E."/>
            <person name="Murat C."/>
            <person name="Riley R."/>
            <person name="Ohm R."/>
            <person name="Sun H."/>
            <person name="Tunlid A."/>
            <person name="Henrissat B."/>
            <person name="Grigoriev I.V."/>
            <person name="Hibbett D.S."/>
            <person name="Martin F."/>
        </authorList>
    </citation>
    <scope>NUCLEOTIDE SEQUENCE [LARGE SCALE GENOMIC DNA]</scope>
    <source>
        <strain evidence="2">Foug A</strain>
    </source>
</reference>
<name>A0A0C3EP56_9AGAM</name>
<dbReference type="AlphaFoldDB" id="A0A0C3EP56"/>
<sequence length="74" mass="8545">MVVGRLIFVDYIMSALHYLQLLVELHIDLFMLLHPSLPGQRFAHRLAIAISHLITTTLVQSQTFDLRYPGLRMV</sequence>